<organism evidence="1 3">
    <name type="scientific">Bacillus paralicheniformis</name>
    <dbReference type="NCBI Taxonomy" id="1648923"/>
    <lineage>
        <taxon>Bacteria</taxon>
        <taxon>Bacillati</taxon>
        <taxon>Bacillota</taxon>
        <taxon>Bacilli</taxon>
        <taxon>Bacillales</taxon>
        <taxon>Bacillaceae</taxon>
        <taxon>Bacillus</taxon>
    </lineage>
</organism>
<gene>
    <name evidence="1" type="ORF">B4121_3141</name>
    <name evidence="2" type="ORF">CHCC15381_2800</name>
</gene>
<proteinExistence type="predicted"/>
<sequence length="41" mass="4698">MKDLKFAGGNLPITRFLPVFLYTVRKSRLLEAPLGYLKSRS</sequence>
<evidence type="ECO:0000313" key="4">
    <source>
        <dbReference type="Proteomes" id="UP000429980"/>
    </source>
</evidence>
<reference evidence="1 3" key="1">
    <citation type="journal article" date="2016" name="Front. Microbiol.">
        <title>High-Level Heat Resistance of Spores of Bacillus amyloliquefaciens and Bacillus licheniformis Results from the Presence of a spoVA Operon in a Tn1546 Transposon.</title>
        <authorList>
            <person name="Berendsen E.M."/>
            <person name="Koning R.A."/>
            <person name="Boekhorst J."/>
            <person name="de Jong A."/>
            <person name="Kuipers O.P."/>
            <person name="Wells-Bennik M.H."/>
        </authorList>
    </citation>
    <scope>NUCLEOTIDE SEQUENCE [LARGE SCALE GENOMIC DNA]</scope>
    <source>
        <strain evidence="1 3">B4121</strain>
    </source>
</reference>
<evidence type="ECO:0000313" key="1">
    <source>
        <dbReference type="EMBL" id="OLF90928.1"/>
    </source>
</evidence>
<comment type="caution">
    <text evidence="1">The sequence shown here is derived from an EMBL/GenBank/DDBJ whole genome shotgun (WGS) entry which is preliminary data.</text>
</comment>
<evidence type="ECO:0000313" key="3">
    <source>
        <dbReference type="Proteomes" id="UP000185604"/>
    </source>
</evidence>
<dbReference type="Proteomes" id="UP000429980">
    <property type="component" value="Unassembled WGS sequence"/>
</dbReference>
<accession>A0A6I7TXS7</accession>
<name>A0A6I7TXS7_9BACI</name>
<dbReference type="EMBL" id="LKPO01000020">
    <property type="protein sequence ID" value="OLF90928.1"/>
    <property type="molecule type" value="Genomic_DNA"/>
</dbReference>
<dbReference type="AlphaFoldDB" id="A0A6I7TXS7"/>
<keyword evidence="4" id="KW-1185">Reference proteome</keyword>
<reference evidence="2 4" key="2">
    <citation type="submission" date="2019-06" db="EMBL/GenBank/DDBJ databases">
        <title>Genome sequence analysis of &gt;100 Bacillus licheniformis strains suggests intrinsic resistance to this species.</title>
        <authorList>
            <person name="Wels M."/>
            <person name="Siezen R.J."/>
            <person name="Johansen E."/>
            <person name="Stuer-Lauridsen B."/>
            <person name="Bjerre K."/>
            <person name="Nielsen B.K.K."/>
        </authorList>
    </citation>
    <scope>NUCLEOTIDE SEQUENCE [LARGE SCALE GENOMIC DNA]</scope>
    <source>
        <strain evidence="2 4">BAC-15381</strain>
    </source>
</reference>
<dbReference type="EMBL" id="NILF01000013">
    <property type="protein sequence ID" value="TWL43557.1"/>
    <property type="molecule type" value="Genomic_DNA"/>
</dbReference>
<evidence type="ECO:0000313" key="2">
    <source>
        <dbReference type="EMBL" id="TWL43557.1"/>
    </source>
</evidence>
<protein>
    <submittedName>
        <fullName evidence="1">Uncharacterized protein</fullName>
    </submittedName>
</protein>
<dbReference type="Proteomes" id="UP000185604">
    <property type="component" value="Unassembled WGS sequence"/>
</dbReference>